<evidence type="ECO:0000256" key="1">
    <source>
        <dbReference type="ARBA" id="ARBA00000085"/>
    </source>
</evidence>
<feature type="domain" description="Response regulatory" evidence="8">
    <location>
        <begin position="740"/>
        <end position="860"/>
    </location>
</feature>
<dbReference type="Pfam" id="PF02518">
    <property type="entry name" value="HATPase_c"/>
    <property type="match status" value="1"/>
</dbReference>
<gene>
    <name evidence="11" type="ORF">V6U78_08285</name>
</gene>
<feature type="domain" description="PAS" evidence="9">
    <location>
        <begin position="49"/>
        <end position="100"/>
    </location>
</feature>
<evidence type="ECO:0000259" key="9">
    <source>
        <dbReference type="PROSITE" id="PS50112"/>
    </source>
</evidence>
<evidence type="ECO:0000256" key="4">
    <source>
        <dbReference type="ARBA" id="ARBA00023012"/>
    </source>
</evidence>
<dbReference type="PROSITE" id="PS50113">
    <property type="entry name" value="PAC"/>
    <property type="match status" value="1"/>
</dbReference>
<dbReference type="PROSITE" id="PS50109">
    <property type="entry name" value="HIS_KIN"/>
    <property type="match status" value="1"/>
</dbReference>
<dbReference type="CDD" id="cd00082">
    <property type="entry name" value="HisKA"/>
    <property type="match status" value="1"/>
</dbReference>
<dbReference type="PRINTS" id="PR00344">
    <property type="entry name" value="BCTRLSENSOR"/>
</dbReference>
<dbReference type="SUPFAM" id="SSF55874">
    <property type="entry name" value="ATPase domain of HSP90 chaperone/DNA topoisomerase II/histidine kinase"/>
    <property type="match status" value="1"/>
</dbReference>
<evidence type="ECO:0000256" key="2">
    <source>
        <dbReference type="ARBA" id="ARBA00012438"/>
    </source>
</evidence>
<evidence type="ECO:0000256" key="5">
    <source>
        <dbReference type="PROSITE-ProRule" id="PRU00169"/>
    </source>
</evidence>
<evidence type="ECO:0000259" key="8">
    <source>
        <dbReference type="PROSITE" id="PS50110"/>
    </source>
</evidence>
<dbReference type="SMART" id="SM00388">
    <property type="entry name" value="HisKA"/>
    <property type="match status" value="1"/>
</dbReference>
<evidence type="ECO:0000256" key="6">
    <source>
        <dbReference type="SAM" id="Phobius"/>
    </source>
</evidence>
<dbReference type="InterPro" id="IPR000700">
    <property type="entry name" value="PAS-assoc_C"/>
</dbReference>
<feature type="transmembrane region" description="Helical" evidence="6">
    <location>
        <begin position="16"/>
        <end position="36"/>
    </location>
</feature>
<dbReference type="InterPro" id="IPR029016">
    <property type="entry name" value="GAF-like_dom_sf"/>
</dbReference>
<dbReference type="PANTHER" id="PTHR45339:SF1">
    <property type="entry name" value="HYBRID SIGNAL TRANSDUCTION HISTIDINE KINASE J"/>
    <property type="match status" value="1"/>
</dbReference>
<dbReference type="Gene3D" id="3.30.450.40">
    <property type="match status" value="1"/>
</dbReference>
<dbReference type="PROSITE" id="PS50112">
    <property type="entry name" value="PAS"/>
    <property type="match status" value="1"/>
</dbReference>
<dbReference type="Gene3D" id="3.40.50.2300">
    <property type="match status" value="1"/>
</dbReference>
<accession>A0ABW8PYH7</accession>
<keyword evidence="6" id="KW-0472">Membrane</keyword>
<dbReference type="SUPFAM" id="SSF52172">
    <property type="entry name" value="CheY-like"/>
    <property type="match status" value="1"/>
</dbReference>
<organism evidence="11 12">
    <name type="scientific">Marinospirillum alkalitolerans</name>
    <dbReference type="NCBI Taxonomy" id="3123374"/>
    <lineage>
        <taxon>Bacteria</taxon>
        <taxon>Pseudomonadati</taxon>
        <taxon>Pseudomonadota</taxon>
        <taxon>Gammaproteobacteria</taxon>
        <taxon>Oceanospirillales</taxon>
        <taxon>Oceanospirillaceae</taxon>
        <taxon>Marinospirillum</taxon>
    </lineage>
</organism>
<keyword evidence="6" id="KW-1133">Transmembrane helix</keyword>
<dbReference type="PROSITE" id="PS50110">
    <property type="entry name" value="RESPONSE_REGULATORY"/>
    <property type="match status" value="1"/>
</dbReference>
<dbReference type="SUPFAM" id="SSF55781">
    <property type="entry name" value="GAF domain-like"/>
    <property type="match status" value="1"/>
</dbReference>
<dbReference type="CDD" id="cd00130">
    <property type="entry name" value="PAS"/>
    <property type="match status" value="1"/>
</dbReference>
<dbReference type="SMART" id="SM00086">
    <property type="entry name" value="PAC"/>
    <property type="match status" value="1"/>
</dbReference>
<dbReference type="Proteomes" id="UP001621714">
    <property type="component" value="Unassembled WGS sequence"/>
</dbReference>
<dbReference type="RefSeq" id="WP_405339318.1">
    <property type="nucleotide sequence ID" value="NZ_JBANFI010000004.1"/>
</dbReference>
<feature type="modified residue" description="4-aspartylphosphate" evidence="5">
    <location>
        <position position="790"/>
    </location>
</feature>
<keyword evidence="11" id="KW-0547">Nucleotide-binding</keyword>
<dbReference type="NCBIfam" id="TIGR00229">
    <property type="entry name" value="sensory_box"/>
    <property type="match status" value="1"/>
</dbReference>
<dbReference type="Pfam" id="PF00989">
    <property type="entry name" value="PAS"/>
    <property type="match status" value="1"/>
</dbReference>
<dbReference type="InterPro" id="IPR035965">
    <property type="entry name" value="PAS-like_dom_sf"/>
</dbReference>
<dbReference type="InterPro" id="IPR013767">
    <property type="entry name" value="PAS_fold"/>
</dbReference>
<dbReference type="InterPro" id="IPR004358">
    <property type="entry name" value="Sig_transdc_His_kin-like_C"/>
</dbReference>
<dbReference type="SMART" id="SM00387">
    <property type="entry name" value="HATPase_c"/>
    <property type="match status" value="1"/>
</dbReference>
<dbReference type="InterPro" id="IPR001789">
    <property type="entry name" value="Sig_transdc_resp-reg_receiver"/>
</dbReference>
<keyword evidence="12" id="KW-1185">Reference proteome</keyword>
<dbReference type="Gene3D" id="3.30.450.20">
    <property type="entry name" value="PAS domain"/>
    <property type="match status" value="2"/>
</dbReference>
<dbReference type="InterPro" id="IPR036097">
    <property type="entry name" value="HisK_dim/P_sf"/>
</dbReference>
<dbReference type="SUPFAM" id="SSF55785">
    <property type="entry name" value="PYP-like sensor domain (PAS domain)"/>
    <property type="match status" value="2"/>
</dbReference>
<dbReference type="InterPro" id="IPR001610">
    <property type="entry name" value="PAC"/>
</dbReference>
<sequence length="947" mass="106030">MATSVAPRFFVEHRPLVLVLLVGGMLLLPLLVWLFLRHRTQQHRLFRLKLLESLSEGVYGVDAQGRCTFINQSALQMLGFEEHEVIGQDQHLLFHHHYPNGAAYPHAACPIFTTLRDGQRRHVEEVFWCKNGDFIYVDVQVVPLFDQEQISGSLVTFQDTTSRKIQEEKQAQQAAITAQYRAAMDAIALTLAAENSAMAILNTTCRSIGQAMQADRSLVYQIDLEQGLIIGLDEWLNTQVIDITSSIGTFPVAMFATGVQWMQEQQAPFLSQRQALHPALVADGSDQLVHQDMGIDTLYWFPFRFTDQGYHLIILNWLTPFDVQQQHQDFLTEVSQLVAVALNKIQLLEEQQQTQKQYQLLFETMQDGFALYEALYDDQQGHLAQHLRLIAANPAFEAICQKPACFLQGALLAELWPRLPEPEASLYQQVLDSGQPLSLELWREDLNKYLAVTAFRPARGQLACFVQDISTRKQTELELVEAKKAAEAANIAKSRFLATMSHEIRTPMNGILGMAELLKTSQPNTAEFDDYIHTLFQSAQALLNLLNDILDLSKIEAGSLQLHTGEVFPASLMQAVAGLFSSSAELKGIELESRWLGDPHQGFQGDAHRLRQILTNLTSNAVKFTAQGRVTLEGWPLTAPESGLMLRIRDTGIGIAAEDQHLLFQPFSQVDNSTTREFGGTGLGLSIVKQLVDAMGGEVGFDSVPGQGSCFWLTLPLPALAEAQPQQTPQPSLGQRLSGRVLVVEDNPVNQLVICRLLAKLGLHYKAVQHGQAALDILEQDLTFDLVLMDIHMPVLDGYQTTLALRQREQQEQRAPLPIIALTADAFAEDRQRCLDAGMNDHLSKPIQLNQLTHSLRQWLPSQPEPEPISRQPVSINWAQLHQQWQRLAPLLLEGDFEAVSAFHQLQQLAQDTSLATPLKQIQQMIADFAFEEAHQSLARLLSQRPS</sequence>
<evidence type="ECO:0000313" key="12">
    <source>
        <dbReference type="Proteomes" id="UP001621714"/>
    </source>
</evidence>
<feature type="domain" description="Histidine kinase" evidence="7">
    <location>
        <begin position="499"/>
        <end position="719"/>
    </location>
</feature>
<feature type="domain" description="PAC" evidence="10">
    <location>
        <begin position="121"/>
        <end position="172"/>
    </location>
</feature>
<dbReference type="InterPro" id="IPR005467">
    <property type="entry name" value="His_kinase_dom"/>
</dbReference>
<proteinExistence type="predicted"/>
<dbReference type="EMBL" id="JBANFI010000004">
    <property type="protein sequence ID" value="MFK7161031.1"/>
    <property type="molecule type" value="Genomic_DNA"/>
</dbReference>
<name>A0ABW8PYH7_9GAMM</name>
<dbReference type="Pfam" id="PF00072">
    <property type="entry name" value="Response_reg"/>
    <property type="match status" value="1"/>
</dbReference>
<dbReference type="Gene3D" id="1.10.287.130">
    <property type="match status" value="1"/>
</dbReference>
<dbReference type="GO" id="GO:0005524">
    <property type="term" value="F:ATP binding"/>
    <property type="evidence" value="ECO:0007669"/>
    <property type="project" value="UniProtKB-KW"/>
</dbReference>
<dbReference type="CDD" id="cd16922">
    <property type="entry name" value="HATPase_EvgS-ArcB-TorS-like"/>
    <property type="match status" value="1"/>
</dbReference>
<dbReference type="PANTHER" id="PTHR45339">
    <property type="entry name" value="HYBRID SIGNAL TRANSDUCTION HISTIDINE KINASE J"/>
    <property type="match status" value="1"/>
</dbReference>
<dbReference type="Pfam" id="PF00512">
    <property type="entry name" value="HisKA"/>
    <property type="match status" value="1"/>
</dbReference>
<dbReference type="EC" id="2.7.13.3" evidence="2"/>
<keyword evidence="4" id="KW-0902">Two-component regulatory system</keyword>
<protein>
    <recommendedName>
        <fullName evidence="2">histidine kinase</fullName>
        <ecNumber evidence="2">2.7.13.3</ecNumber>
    </recommendedName>
</protein>
<evidence type="ECO:0000259" key="7">
    <source>
        <dbReference type="PROSITE" id="PS50109"/>
    </source>
</evidence>
<dbReference type="SUPFAM" id="SSF47384">
    <property type="entry name" value="Homodimeric domain of signal transducing histidine kinase"/>
    <property type="match status" value="1"/>
</dbReference>
<keyword evidence="3 5" id="KW-0597">Phosphoprotein</keyword>
<evidence type="ECO:0000256" key="3">
    <source>
        <dbReference type="ARBA" id="ARBA00022553"/>
    </source>
</evidence>
<keyword evidence="6" id="KW-0812">Transmembrane</keyword>
<dbReference type="SMART" id="SM00448">
    <property type="entry name" value="REC"/>
    <property type="match status" value="1"/>
</dbReference>
<evidence type="ECO:0000313" key="11">
    <source>
        <dbReference type="EMBL" id="MFK7161031.1"/>
    </source>
</evidence>
<dbReference type="Pfam" id="PF13188">
    <property type="entry name" value="PAS_8"/>
    <property type="match status" value="1"/>
</dbReference>
<dbReference type="CDD" id="cd17546">
    <property type="entry name" value="REC_hyHK_CKI1_RcsC-like"/>
    <property type="match status" value="1"/>
</dbReference>
<evidence type="ECO:0000259" key="10">
    <source>
        <dbReference type="PROSITE" id="PS50113"/>
    </source>
</evidence>
<dbReference type="InterPro" id="IPR003661">
    <property type="entry name" value="HisK_dim/P_dom"/>
</dbReference>
<keyword evidence="11" id="KW-0067">ATP-binding</keyword>
<dbReference type="InterPro" id="IPR000014">
    <property type="entry name" value="PAS"/>
</dbReference>
<comment type="caution">
    <text evidence="11">The sequence shown here is derived from an EMBL/GenBank/DDBJ whole genome shotgun (WGS) entry which is preliminary data.</text>
</comment>
<dbReference type="Gene3D" id="3.30.565.10">
    <property type="entry name" value="Histidine kinase-like ATPase, C-terminal domain"/>
    <property type="match status" value="1"/>
</dbReference>
<dbReference type="InterPro" id="IPR011006">
    <property type="entry name" value="CheY-like_superfamily"/>
</dbReference>
<reference evidence="11 12" key="1">
    <citation type="submission" date="2024-02" db="EMBL/GenBank/DDBJ databases">
        <title>Marinospirillum sp. MEB 164 isolated from Lonar lake sediment.</title>
        <authorList>
            <person name="Joshi A."/>
            <person name="Thite S."/>
        </authorList>
    </citation>
    <scope>NUCLEOTIDE SEQUENCE [LARGE SCALE GENOMIC DNA]</scope>
    <source>
        <strain evidence="11 12">MEB164</strain>
    </source>
</reference>
<dbReference type="SMART" id="SM00091">
    <property type="entry name" value="PAS"/>
    <property type="match status" value="2"/>
</dbReference>
<dbReference type="InterPro" id="IPR003594">
    <property type="entry name" value="HATPase_dom"/>
</dbReference>
<comment type="catalytic activity">
    <reaction evidence="1">
        <text>ATP + protein L-histidine = ADP + protein N-phospho-L-histidine.</text>
        <dbReference type="EC" id="2.7.13.3"/>
    </reaction>
</comment>
<dbReference type="InterPro" id="IPR036890">
    <property type="entry name" value="HATPase_C_sf"/>
</dbReference>